<dbReference type="EMBL" id="KQ241727">
    <property type="protein sequence ID" value="KNC84988.1"/>
    <property type="molecule type" value="Genomic_DNA"/>
</dbReference>
<organism evidence="1 2">
    <name type="scientific">Sphaeroforma arctica JP610</name>
    <dbReference type="NCBI Taxonomy" id="667725"/>
    <lineage>
        <taxon>Eukaryota</taxon>
        <taxon>Ichthyosporea</taxon>
        <taxon>Ichthyophonida</taxon>
        <taxon>Sphaeroforma</taxon>
    </lineage>
</organism>
<sequence length="150" mass="17441">MIETYKQTIEQFKPFSRLTPDMWGYATFQQTFEAIIATHKKAYPEERVMRLLGPSILRQFRTEVFQTSWAQVCVYSDAQQPLGMRLDPKQVIKQPLVQRNIITNATHERSAKKQQNAVENAVAQVVPNAIVTWSPDEQWGLRSELLCREM</sequence>
<dbReference type="RefSeq" id="XP_014158890.1">
    <property type="nucleotide sequence ID" value="XM_014303415.1"/>
</dbReference>
<reference evidence="1 2" key="1">
    <citation type="submission" date="2011-02" db="EMBL/GenBank/DDBJ databases">
        <title>The Genome Sequence of Sphaeroforma arctica JP610.</title>
        <authorList>
            <consortium name="The Broad Institute Genome Sequencing Platform"/>
            <person name="Russ C."/>
            <person name="Cuomo C."/>
            <person name="Young S.K."/>
            <person name="Zeng Q."/>
            <person name="Gargeya S."/>
            <person name="Alvarado L."/>
            <person name="Berlin A."/>
            <person name="Chapman S.B."/>
            <person name="Chen Z."/>
            <person name="Freedman E."/>
            <person name="Gellesch M."/>
            <person name="Goldberg J."/>
            <person name="Griggs A."/>
            <person name="Gujja S."/>
            <person name="Heilman E."/>
            <person name="Heiman D."/>
            <person name="Howarth C."/>
            <person name="Mehta T."/>
            <person name="Neiman D."/>
            <person name="Pearson M."/>
            <person name="Roberts A."/>
            <person name="Saif S."/>
            <person name="Shea T."/>
            <person name="Shenoy N."/>
            <person name="Sisk P."/>
            <person name="Stolte C."/>
            <person name="Sykes S."/>
            <person name="White J."/>
            <person name="Yandava C."/>
            <person name="Burger G."/>
            <person name="Gray M.W."/>
            <person name="Holland P.W.H."/>
            <person name="King N."/>
            <person name="Lang F.B.F."/>
            <person name="Roger A.J."/>
            <person name="Ruiz-Trillo I."/>
            <person name="Haas B."/>
            <person name="Nusbaum C."/>
            <person name="Birren B."/>
        </authorList>
    </citation>
    <scope>NUCLEOTIDE SEQUENCE [LARGE SCALE GENOMIC DNA]</scope>
    <source>
        <strain evidence="1 2">JP610</strain>
    </source>
</reference>
<proteinExistence type="predicted"/>
<accession>A0A0L0G9P7</accession>
<dbReference type="AlphaFoldDB" id="A0A0L0G9P7"/>
<dbReference type="GeneID" id="25903312"/>
<protein>
    <submittedName>
        <fullName evidence="1">Uncharacterized protein</fullName>
    </submittedName>
</protein>
<evidence type="ECO:0000313" key="1">
    <source>
        <dbReference type="EMBL" id="KNC84988.1"/>
    </source>
</evidence>
<keyword evidence="2" id="KW-1185">Reference proteome</keyword>
<evidence type="ECO:0000313" key="2">
    <source>
        <dbReference type="Proteomes" id="UP000054560"/>
    </source>
</evidence>
<name>A0A0L0G9P7_9EUKA</name>
<gene>
    <name evidence="1" type="ORF">SARC_02808</name>
</gene>
<dbReference type="Proteomes" id="UP000054560">
    <property type="component" value="Unassembled WGS sequence"/>
</dbReference>